<dbReference type="GO" id="GO:0004497">
    <property type="term" value="F:monooxygenase activity"/>
    <property type="evidence" value="ECO:0007669"/>
    <property type="project" value="UniProtKB-KW"/>
</dbReference>
<dbReference type="InterPro" id="IPR036188">
    <property type="entry name" value="FAD/NAD-bd_sf"/>
</dbReference>
<keyword evidence="2" id="KW-0503">Monooxygenase</keyword>
<evidence type="ECO:0000256" key="1">
    <source>
        <dbReference type="ARBA" id="ARBA00023002"/>
    </source>
</evidence>
<reference evidence="6" key="1">
    <citation type="journal article" date="2021" name="Science">
        <title>Hunting the eagle killer: A cyanobacterial neurotoxin causes vacuolar myelinopathy.</title>
        <authorList>
            <person name="Breinlinger S."/>
            <person name="Phillips T.J."/>
            <person name="Haram B.N."/>
            <person name="Mares J."/>
            <person name="Martinez Yerena J.A."/>
            <person name="Hrouzek P."/>
            <person name="Sobotka R."/>
            <person name="Henderson W.M."/>
            <person name="Schmieder P."/>
            <person name="Williams S.M."/>
            <person name="Lauderdale J.D."/>
            <person name="Wilde H.D."/>
            <person name="Gerrin W."/>
            <person name="Kust A."/>
            <person name="Washington J.W."/>
            <person name="Wagner C."/>
            <person name="Geier B."/>
            <person name="Liebeke M."/>
            <person name="Enke H."/>
            <person name="Niedermeyer T.H.J."/>
            <person name="Wilde S.B."/>
        </authorList>
    </citation>
    <scope>NUCLEOTIDE SEQUENCE [LARGE SCALE GENOMIC DNA]</scope>
    <source>
        <strain evidence="6">Thurmond2011</strain>
    </source>
</reference>
<dbReference type="RefSeq" id="WP_208344399.1">
    <property type="nucleotide sequence ID" value="NZ_CAWQFN010000499.1"/>
</dbReference>
<gene>
    <name evidence="5" type="ORF">G7B40_032450</name>
</gene>
<dbReference type="InterPro" id="IPR006905">
    <property type="entry name" value="Flavin_halogenase"/>
</dbReference>
<dbReference type="EMBL" id="JAALHA020000023">
    <property type="protein sequence ID" value="MDR9899236.1"/>
    <property type="molecule type" value="Genomic_DNA"/>
</dbReference>
<dbReference type="Proteomes" id="UP000667802">
    <property type="component" value="Unassembled WGS sequence"/>
</dbReference>
<comment type="caution">
    <text evidence="5">The sequence shown here is derived from an EMBL/GenBank/DDBJ whole genome shotgun (WGS) entry which is preliminary data.</text>
</comment>
<dbReference type="InterPro" id="IPR050816">
    <property type="entry name" value="Flavin-dep_Halogenase_NPB"/>
</dbReference>
<name>A0AAP5ID26_9CYAN</name>
<dbReference type="AlphaFoldDB" id="A0AAP5ID26"/>
<evidence type="ECO:0000313" key="6">
    <source>
        <dbReference type="Proteomes" id="UP000667802"/>
    </source>
</evidence>
<evidence type="ECO:0000256" key="2">
    <source>
        <dbReference type="ARBA" id="ARBA00023033"/>
    </source>
</evidence>
<keyword evidence="1" id="KW-0560">Oxidoreductase</keyword>
<dbReference type="SUPFAM" id="SSF51905">
    <property type="entry name" value="FAD/NAD(P)-binding domain"/>
    <property type="match status" value="1"/>
</dbReference>
<dbReference type="PANTHER" id="PTHR43747:SF5">
    <property type="entry name" value="FAD-BINDING DOMAIN-CONTAINING PROTEIN"/>
    <property type="match status" value="1"/>
</dbReference>
<dbReference type="Pfam" id="PF04820">
    <property type="entry name" value="Trp_halogenase"/>
    <property type="match status" value="1"/>
</dbReference>
<protein>
    <submittedName>
        <fullName evidence="5">Tryptophan 7-halogenase</fullName>
    </submittedName>
</protein>
<dbReference type="Gene3D" id="3.50.50.60">
    <property type="entry name" value="FAD/NAD(P)-binding domain"/>
    <property type="match status" value="1"/>
</dbReference>
<organism evidence="5 6">
    <name type="scientific">Aetokthonos hydrillicola Thurmond2011</name>
    <dbReference type="NCBI Taxonomy" id="2712845"/>
    <lineage>
        <taxon>Bacteria</taxon>
        <taxon>Bacillati</taxon>
        <taxon>Cyanobacteriota</taxon>
        <taxon>Cyanophyceae</taxon>
        <taxon>Nostocales</taxon>
        <taxon>Hapalosiphonaceae</taxon>
        <taxon>Aetokthonos</taxon>
    </lineage>
</organism>
<feature type="region of interest" description="Disordered" evidence="4">
    <location>
        <begin position="587"/>
        <end position="611"/>
    </location>
</feature>
<evidence type="ECO:0000313" key="5">
    <source>
        <dbReference type="EMBL" id="MDR9899236.1"/>
    </source>
</evidence>
<accession>A0AAP5ID26</accession>
<keyword evidence="6" id="KW-1185">Reference proteome</keyword>
<dbReference type="PANTHER" id="PTHR43747">
    <property type="entry name" value="FAD-BINDING PROTEIN"/>
    <property type="match status" value="1"/>
</dbReference>
<proteinExistence type="inferred from homology"/>
<comment type="similarity">
    <text evidence="3">Belongs to the flavin-dependent halogenase family. Bacterial tryptophan halogenase subfamily.</text>
</comment>
<sequence length="611" mass="70980">MYKTQLHEYDVVIMGAGFAGNCQARHLLLNIPNIKVALIDPRSEERTEKDLKLGESMVEVAALFVCKELGLHDYLIENHPPKSGLNFHWPKDVAKTESLEDYYHVWSNRQVAIPSFHFNRAKLEQDLLKMNKDMGVVFYNGRVVDVDLTPGDALKTVKIKLDTQEIDLKAKHVIDAAGRKFIIGRKKNNVLFGPENLHGLNNGTAWVWVKNVDRTIFHDGYDPNGASSSHYYATNHWLGQGHWLWMIPTDKEPMGLSVGMMHHHDVIPAEKINTSEKFYEFLKANHNVLYQLIKSGEQIEFNYWSRPAHTSKTMFSPDNWYVIGDAAYIFDAFYSYGTTTIAFAVECVTEIIRAKLAGEPDVENKRTVYNKFNLEYARLVNCLYRHHNKQLGHASVMSWRIYFEYMWWFGVNVPMFIGKWHLDPTFVSKYVEIARKNTDGIFADVYKQFNQLVDRGANIGLMDCYRADQLIGKYHTLKHFDDFLENSKFEPKHCNVFAGMKHDYFYIALWYVLFQWKGFGLAGILNPRHIYYFFHMLSLSAQAAVGELIYRYKTKKVPANSQVEKMRQEFKSYRYQPKLRPWLHNLSDLTPAKQDQSSLEEEKTPELSISG</sequence>
<evidence type="ECO:0000256" key="3">
    <source>
        <dbReference type="ARBA" id="ARBA00038396"/>
    </source>
</evidence>
<evidence type="ECO:0000256" key="4">
    <source>
        <dbReference type="SAM" id="MobiDB-lite"/>
    </source>
</evidence>